<dbReference type="Proteomes" id="UP000271031">
    <property type="component" value="Unassembled WGS sequence"/>
</dbReference>
<feature type="transmembrane region" description="Helical" evidence="1">
    <location>
        <begin position="151"/>
        <end position="171"/>
    </location>
</feature>
<evidence type="ECO:0000256" key="1">
    <source>
        <dbReference type="SAM" id="Phobius"/>
    </source>
</evidence>
<accession>A0A3M8DQP9</accession>
<dbReference type="EMBL" id="RHHQ01000008">
    <property type="protein sequence ID" value="RNB89765.1"/>
    <property type="molecule type" value="Genomic_DNA"/>
</dbReference>
<sequence>MEEAYLYTVMQLLPHGINKEHVLQELRSQISESVKRKQAKGLSERDAMLETFKQLGSPREIANQYAGNHNVTRLQLAVRLFAMNVLLFLVGSAIVILQAYLSSPAKQQFWLLAQEHKYQILGVYSLLWLVCGYVIGKLYGFSLRRWLGRIIHVPLSLNYVFMLLILFRFIPTDWFGGVLNTDFVIISVVVTALLSVFSLVGFHVGARSKSVRKD</sequence>
<keyword evidence="1" id="KW-0472">Membrane</keyword>
<evidence type="ECO:0008006" key="4">
    <source>
        <dbReference type="Google" id="ProtNLM"/>
    </source>
</evidence>
<proteinExistence type="predicted"/>
<comment type="caution">
    <text evidence="2">The sequence shown here is derived from an EMBL/GenBank/DDBJ whole genome shotgun (WGS) entry which is preliminary data.</text>
</comment>
<reference evidence="2 3" key="1">
    <citation type="submission" date="2018-10" db="EMBL/GenBank/DDBJ databases">
        <title>Phylogenomics of Brevibacillus.</title>
        <authorList>
            <person name="Dunlap C."/>
        </authorList>
    </citation>
    <scope>NUCLEOTIDE SEQUENCE [LARGE SCALE GENOMIC DNA]</scope>
    <source>
        <strain evidence="2 3">JCM 15716</strain>
    </source>
</reference>
<keyword evidence="3" id="KW-1185">Reference proteome</keyword>
<organism evidence="2 3">
    <name type="scientific">Brevibacillus fluminis</name>
    <dbReference type="NCBI Taxonomy" id="511487"/>
    <lineage>
        <taxon>Bacteria</taxon>
        <taxon>Bacillati</taxon>
        <taxon>Bacillota</taxon>
        <taxon>Bacilli</taxon>
        <taxon>Bacillales</taxon>
        <taxon>Paenibacillaceae</taxon>
        <taxon>Brevibacillus</taxon>
    </lineage>
</organism>
<keyword evidence="1" id="KW-1133">Transmembrane helix</keyword>
<evidence type="ECO:0000313" key="2">
    <source>
        <dbReference type="EMBL" id="RNB89765.1"/>
    </source>
</evidence>
<dbReference type="AlphaFoldDB" id="A0A3M8DQP9"/>
<gene>
    <name evidence="2" type="ORF">EDM56_11395</name>
</gene>
<feature type="transmembrane region" description="Helical" evidence="1">
    <location>
        <begin position="121"/>
        <end position="139"/>
    </location>
</feature>
<feature type="transmembrane region" description="Helical" evidence="1">
    <location>
        <begin position="183"/>
        <end position="206"/>
    </location>
</feature>
<name>A0A3M8DQP9_9BACL</name>
<evidence type="ECO:0000313" key="3">
    <source>
        <dbReference type="Proteomes" id="UP000271031"/>
    </source>
</evidence>
<protein>
    <recommendedName>
        <fullName evidence="4">DUF1129 family protein</fullName>
    </recommendedName>
</protein>
<keyword evidence="1" id="KW-0812">Transmembrane</keyword>
<feature type="transmembrane region" description="Helical" evidence="1">
    <location>
        <begin position="80"/>
        <end position="101"/>
    </location>
</feature>